<protein>
    <recommendedName>
        <fullName evidence="3">Intracellular sulfur oxidation DsrE/DsrF family protein</fullName>
    </recommendedName>
</protein>
<dbReference type="AlphaFoldDB" id="A0A4R2PYU5"/>
<evidence type="ECO:0008006" key="3">
    <source>
        <dbReference type="Google" id="ProtNLM"/>
    </source>
</evidence>
<sequence length="163" mass="17333">MPEGPPLLHVRPLKGGETTKPLALAGLAALAAAPMAWAEGRTHHVAVHVNQADPQLMNMALNNVQNLAAHYRGQGDAVVIEVVAYGPGLNMLIPGKSPVEDRISTMALEMGEGLTFSACGNTHRKMSARAGREIALLDEARIVPSGVVRLVELQENGFSYVRP</sequence>
<dbReference type="Proteomes" id="UP000294835">
    <property type="component" value="Unassembled WGS sequence"/>
</dbReference>
<evidence type="ECO:0000313" key="1">
    <source>
        <dbReference type="EMBL" id="TCP41340.1"/>
    </source>
</evidence>
<evidence type="ECO:0000313" key="2">
    <source>
        <dbReference type="Proteomes" id="UP000294835"/>
    </source>
</evidence>
<comment type="caution">
    <text evidence="1">The sequence shown here is derived from an EMBL/GenBank/DDBJ whole genome shotgun (WGS) entry which is preliminary data.</text>
</comment>
<dbReference type="SUPFAM" id="SSF75169">
    <property type="entry name" value="DsrEFH-like"/>
    <property type="match status" value="1"/>
</dbReference>
<proteinExistence type="predicted"/>
<keyword evidence="2" id="KW-1185">Reference proteome</keyword>
<dbReference type="PANTHER" id="PTHR37691">
    <property type="entry name" value="BLR3518 PROTEIN"/>
    <property type="match status" value="1"/>
</dbReference>
<dbReference type="Gene3D" id="3.40.1260.10">
    <property type="entry name" value="DsrEFH-like"/>
    <property type="match status" value="1"/>
</dbReference>
<dbReference type="PANTHER" id="PTHR37691:SF1">
    <property type="entry name" value="BLR3518 PROTEIN"/>
    <property type="match status" value="1"/>
</dbReference>
<dbReference type="RefSeq" id="WP_243695817.1">
    <property type="nucleotide sequence ID" value="NZ_SLXP01000005.1"/>
</dbReference>
<gene>
    <name evidence="1" type="ORF">EV662_10586</name>
</gene>
<dbReference type="InterPro" id="IPR027396">
    <property type="entry name" value="DsrEFH-like"/>
</dbReference>
<reference evidence="1 2" key="1">
    <citation type="submission" date="2019-03" db="EMBL/GenBank/DDBJ databases">
        <title>Genomic Encyclopedia of Type Strains, Phase IV (KMG-IV): sequencing the most valuable type-strain genomes for metagenomic binning, comparative biology and taxonomic classification.</title>
        <authorList>
            <person name="Goeker M."/>
        </authorList>
    </citation>
    <scope>NUCLEOTIDE SEQUENCE [LARGE SCALE GENOMIC DNA]</scope>
    <source>
        <strain evidence="1 2">DSM 18063</strain>
    </source>
</reference>
<dbReference type="EMBL" id="SLXP01000005">
    <property type="protein sequence ID" value="TCP41340.1"/>
    <property type="molecule type" value="Genomic_DNA"/>
</dbReference>
<organism evidence="1 2">
    <name type="scientific">Rhodovulum marinum</name>
    <dbReference type="NCBI Taxonomy" id="320662"/>
    <lineage>
        <taxon>Bacteria</taxon>
        <taxon>Pseudomonadati</taxon>
        <taxon>Pseudomonadota</taxon>
        <taxon>Alphaproteobacteria</taxon>
        <taxon>Rhodobacterales</taxon>
        <taxon>Paracoccaceae</taxon>
        <taxon>Rhodovulum</taxon>
    </lineage>
</organism>
<name>A0A4R2PYU5_9RHOB</name>
<accession>A0A4R2PYU5</accession>